<protein>
    <submittedName>
        <fullName evidence="1">Arsenical resistance operon trans-acting repressor ArsD</fullName>
    </submittedName>
</protein>
<sequence length="122" mass="13332">MKKMEIYEPAMCCPTGLCGVSVDKELIRISTVAGNLEKKGFQIERFNLANNPEKFVENKRVNAHMTDNGIKSLPLTLIDGEIIKTSCYPTNEEIALGLEVDITSLEETKTNSEGCCPGSGCC</sequence>
<dbReference type="GO" id="GO:0045892">
    <property type="term" value="P:negative regulation of DNA-templated transcription"/>
    <property type="evidence" value="ECO:0007669"/>
    <property type="project" value="InterPro"/>
</dbReference>
<gene>
    <name evidence="1" type="ORF">SAMN02746064_01800</name>
</gene>
<dbReference type="EMBL" id="FQTU01000013">
    <property type="protein sequence ID" value="SHF06485.1"/>
    <property type="molecule type" value="Genomic_DNA"/>
</dbReference>
<reference evidence="1 2" key="1">
    <citation type="submission" date="2016-11" db="EMBL/GenBank/DDBJ databases">
        <authorList>
            <person name="Jaros S."/>
            <person name="Januszkiewicz K."/>
            <person name="Wedrychowicz H."/>
        </authorList>
    </citation>
    <scope>NUCLEOTIDE SEQUENCE [LARGE SCALE GENOMIC DNA]</scope>
    <source>
        <strain evidence="1 2">DSM 14828</strain>
    </source>
</reference>
<proteinExistence type="predicted"/>
<dbReference type="InterPro" id="IPR010712">
    <property type="entry name" value="Arsenical-R_ArsD"/>
</dbReference>
<evidence type="ECO:0000313" key="2">
    <source>
        <dbReference type="Proteomes" id="UP000184251"/>
    </source>
</evidence>
<organism evidence="1 2">
    <name type="scientific">Alkalibacter saccharofermentans DSM 14828</name>
    <dbReference type="NCBI Taxonomy" id="1120975"/>
    <lineage>
        <taxon>Bacteria</taxon>
        <taxon>Bacillati</taxon>
        <taxon>Bacillota</taxon>
        <taxon>Clostridia</taxon>
        <taxon>Eubacteriales</taxon>
        <taxon>Eubacteriaceae</taxon>
        <taxon>Alkalibacter</taxon>
    </lineage>
</organism>
<dbReference type="GO" id="GO:0046685">
    <property type="term" value="P:response to arsenic-containing substance"/>
    <property type="evidence" value="ECO:0007669"/>
    <property type="project" value="InterPro"/>
</dbReference>
<dbReference type="AlphaFoldDB" id="A0A1M4YKV6"/>
<evidence type="ECO:0000313" key="1">
    <source>
        <dbReference type="EMBL" id="SHF06485.1"/>
    </source>
</evidence>
<dbReference type="RefSeq" id="WP_073271219.1">
    <property type="nucleotide sequence ID" value="NZ_FQTU01000013.1"/>
</dbReference>
<dbReference type="OrthoDB" id="9801358at2"/>
<dbReference type="Proteomes" id="UP000184251">
    <property type="component" value="Unassembled WGS sequence"/>
</dbReference>
<dbReference type="STRING" id="1120975.SAMN02746064_01800"/>
<dbReference type="NCBIfam" id="NF033727">
    <property type="entry name" value="chaperon_ArsD"/>
    <property type="match status" value="1"/>
</dbReference>
<dbReference type="GO" id="GO:0003677">
    <property type="term" value="F:DNA binding"/>
    <property type="evidence" value="ECO:0007669"/>
    <property type="project" value="InterPro"/>
</dbReference>
<name>A0A1M4YKV6_9FIRM</name>
<keyword evidence="2" id="KW-1185">Reference proteome</keyword>
<dbReference type="Pfam" id="PF06953">
    <property type="entry name" value="ArsD"/>
    <property type="match status" value="1"/>
</dbReference>
<accession>A0A1M4YKV6</accession>
<dbReference type="Gene3D" id="3.40.30.10">
    <property type="entry name" value="Glutaredoxin"/>
    <property type="match status" value="1"/>
</dbReference>